<dbReference type="AlphaFoldDB" id="A0A699H2S7"/>
<gene>
    <name evidence="1" type="ORF">Tci_305356</name>
</gene>
<comment type="caution">
    <text evidence="1">The sequence shown here is derived from an EMBL/GenBank/DDBJ whole genome shotgun (WGS) entry which is preliminary data.</text>
</comment>
<evidence type="ECO:0000313" key="1">
    <source>
        <dbReference type="EMBL" id="GEX33381.1"/>
    </source>
</evidence>
<protein>
    <submittedName>
        <fullName evidence="1">Uncharacterized protein</fullName>
    </submittedName>
</protein>
<organism evidence="1">
    <name type="scientific">Tanacetum cinerariifolium</name>
    <name type="common">Dalmatian daisy</name>
    <name type="synonym">Chrysanthemum cinerariifolium</name>
    <dbReference type="NCBI Taxonomy" id="118510"/>
    <lineage>
        <taxon>Eukaryota</taxon>
        <taxon>Viridiplantae</taxon>
        <taxon>Streptophyta</taxon>
        <taxon>Embryophyta</taxon>
        <taxon>Tracheophyta</taxon>
        <taxon>Spermatophyta</taxon>
        <taxon>Magnoliopsida</taxon>
        <taxon>eudicotyledons</taxon>
        <taxon>Gunneridae</taxon>
        <taxon>Pentapetalae</taxon>
        <taxon>asterids</taxon>
        <taxon>campanulids</taxon>
        <taxon>Asterales</taxon>
        <taxon>Asteraceae</taxon>
        <taxon>Asteroideae</taxon>
        <taxon>Anthemideae</taxon>
        <taxon>Anthemidinae</taxon>
        <taxon>Tanacetum</taxon>
    </lineage>
</organism>
<reference evidence="1" key="1">
    <citation type="journal article" date="2019" name="Sci. Rep.">
        <title>Draft genome of Tanacetum cinerariifolium, the natural source of mosquito coil.</title>
        <authorList>
            <person name="Yamashiro T."/>
            <person name="Shiraishi A."/>
            <person name="Satake H."/>
            <person name="Nakayama K."/>
        </authorList>
    </citation>
    <scope>NUCLEOTIDE SEQUENCE</scope>
</reference>
<proteinExistence type="predicted"/>
<accession>A0A699H2S7</accession>
<sequence>MDYLHHTEKELKIDFNKPLKEQDPLNELNDLANKKGKELMTSMTISGQPKRLKSSVQYKDHLARTVLNELVMGMIMFNSYHRKDFVTIEDFKDFSNKMLYIVQEIFFRLHQGLGLDDHVRTFSSHFAY</sequence>
<name>A0A699H2S7_TANCI</name>
<dbReference type="EMBL" id="BKCJ010102273">
    <property type="protein sequence ID" value="GEX33381.1"/>
    <property type="molecule type" value="Genomic_DNA"/>
</dbReference>